<feature type="transmembrane region" description="Helical" evidence="3">
    <location>
        <begin position="1261"/>
        <end position="1278"/>
    </location>
</feature>
<feature type="compositionally biased region" description="Polar residues" evidence="2">
    <location>
        <begin position="911"/>
        <end position="928"/>
    </location>
</feature>
<dbReference type="Gene3D" id="3.90.70.10">
    <property type="entry name" value="Cysteine proteinases"/>
    <property type="match status" value="1"/>
</dbReference>
<evidence type="ECO:0000256" key="1">
    <source>
        <dbReference type="ARBA" id="ARBA00022729"/>
    </source>
</evidence>
<evidence type="ECO:0000256" key="4">
    <source>
        <dbReference type="SAM" id="SignalP"/>
    </source>
</evidence>
<dbReference type="GO" id="GO:0008233">
    <property type="term" value="F:peptidase activity"/>
    <property type="evidence" value="ECO:0007669"/>
    <property type="project" value="InterPro"/>
</dbReference>
<evidence type="ECO:0000259" key="5">
    <source>
        <dbReference type="Pfam" id="PF09028"/>
    </source>
</evidence>
<proteinExistence type="predicted"/>
<feature type="region of interest" description="Disordered" evidence="2">
    <location>
        <begin position="663"/>
        <end position="1059"/>
    </location>
</feature>
<dbReference type="EMBL" id="FIHD01000027">
    <property type="protein sequence ID" value="CYV02338.1"/>
    <property type="molecule type" value="Genomic_DNA"/>
</dbReference>
<feature type="compositionally biased region" description="Polar residues" evidence="2">
    <location>
        <begin position="671"/>
        <end position="681"/>
    </location>
</feature>
<feature type="compositionally biased region" description="Polar residues" evidence="2">
    <location>
        <begin position="815"/>
        <end position="829"/>
    </location>
</feature>
<dbReference type="NCBIfam" id="TIGR01168">
    <property type="entry name" value="YSIRK_signal"/>
    <property type="match status" value="1"/>
</dbReference>
<dbReference type="SUPFAM" id="SSF54001">
    <property type="entry name" value="Cysteine proteinases"/>
    <property type="match status" value="1"/>
</dbReference>
<feature type="compositionally biased region" description="Polar residues" evidence="2">
    <location>
        <begin position="972"/>
        <end position="989"/>
    </location>
</feature>
<feature type="compositionally biased region" description="Polar residues" evidence="2">
    <location>
        <begin position="726"/>
        <end position="743"/>
    </location>
</feature>
<dbReference type="Pfam" id="PF09028">
    <property type="entry name" value="Mac-1"/>
    <property type="match status" value="1"/>
</dbReference>
<evidence type="ECO:0000313" key="7">
    <source>
        <dbReference type="Proteomes" id="UP000073494"/>
    </source>
</evidence>
<accession>A0A0Z8GP41</accession>
<sequence>MNIQERFSLRKSAVGLVSVSLLCAIYTSTVAADTVVTGMNEIIEESQVKDEASIESEKNESLEGSNLEIVEEIADNIPSPVIAEGEVAVEMKVDGGTENVVSRNDKEVTTSEQNQIEVTETKEILNQTSYQTESSEQRQIVWAHGITPPVMEQSGGFVKEKYGDYLNYTAPFEAGKGYYDTNKSLNASFIDLNLCFAAVSSNMVHWWLEQNSSYVERYLKEKNSTVNVGENYAITDLRRYIDSFQDQQNSRVFDMFKTYYGYRTNGFVSDALVDLFINGYKPKVQGGVNLEDSQLVPDSRGGFFYDVFKEKKLTNRLFSGSYERFGEDVRTVLESKGLLGLTYRTLGYATHIVTVWGAEYDNQGKIRAVYITDSDDQQEQIGLKRMGITRDASGNPRLNNHVKNNSAGALLDYVHTIRLGQDLWEEYFNPLAKAKETASQTLADTKKALDLSIQGQSELPESMRLIYLEKLNNLYNQGILSIQKAESSEMLSGALENGLNSLKSLDFPISKVGNALAPDLPVGNRSTVSDVDSLSSQETSSTNLEVYPENASLIADGTNQLHFPVEVQTTSSVEAEGDNVFEQEADTLPIIIENKDEFGSELSRNMQTSETDSLVVVVEEDVKNDEVVPVEELLESETVENQRSELLSGPIGMEEVNVKEETQVAPVVTEQPATSKTTTVEASFDESASVESETVAQPAPTSSPGRSALPVQPEVTEVASQEEDQVATTATEQPATSKTTTVEASLDEPASAESETVAQPAPTSSPGRSAIPVQPEVTEVASQEEDQVATTVTEQPATSKTTTVEASLDEPASAESETVAQPAPTSSPGRSAIPVQPEVTEVASQEEDQVATIVTEQSATSKTLTVESSDEPVGVESESVAKTELTSSPGRSALPVQPEVTEVASQEEDQVATTVTEQSATAKTLTVESSDEPVGVESETVVKTELTSSPGRSALPVQPEVTEVASQEEDQVATTVTEQPATAKTLTVESSDEPVGVESETVAKPAPTSSPGRSAIPVQPEVASQEETQVATTVTEQPATAKTLTVESSDEPVGVESESVAKNEATLVPVAEDIPVLPGHSAIRVAESVAKLSTISEKNKFVDAEVSSTLKVDSEEVANESNAPQIEFLTEATTESILAEADSSSILTGTKVTQPNKLMSDLESTERILVPESRLLANVKIGISSQEIVLPEVPEREPQMSSIEMDKGYKETDLDESAEPKVINNTRKYGRNSAAHSKIDTKQVLSVEQSSTTMTNASGKIVGISLLTLVLGSVWALLKKASKKQ</sequence>
<feature type="compositionally biased region" description="Low complexity" evidence="2">
    <location>
        <begin position="1025"/>
        <end position="1041"/>
    </location>
</feature>
<feature type="signal peptide" evidence="4">
    <location>
        <begin position="1"/>
        <end position="31"/>
    </location>
</feature>
<dbReference type="InterPro" id="IPR005877">
    <property type="entry name" value="YSIRK_signal_dom"/>
</dbReference>
<reference evidence="6 7" key="1">
    <citation type="submission" date="2016-02" db="EMBL/GenBank/DDBJ databases">
        <authorList>
            <consortium name="Pathogen Informatics"/>
        </authorList>
    </citation>
    <scope>NUCLEOTIDE SEQUENCE [LARGE SCALE GENOMIC DNA]</scope>
    <source>
        <strain evidence="6 7">LSS54</strain>
    </source>
</reference>
<name>A0A0Z8GP41_STRSU</name>
<feature type="compositionally biased region" description="Polar residues" evidence="2">
    <location>
        <begin position="788"/>
        <end position="805"/>
    </location>
</feature>
<keyword evidence="3" id="KW-0812">Transmembrane</keyword>
<feature type="compositionally biased region" description="Polar residues" evidence="2">
    <location>
        <begin position="753"/>
        <end position="767"/>
    </location>
</feature>
<evidence type="ECO:0000256" key="2">
    <source>
        <dbReference type="SAM" id="MobiDB-lite"/>
    </source>
</evidence>
<dbReference type="Proteomes" id="UP000073494">
    <property type="component" value="Unassembled WGS sequence"/>
</dbReference>
<gene>
    <name evidence="6" type="ORF">ERS132416_01501</name>
</gene>
<keyword evidence="1 4" id="KW-0732">Signal</keyword>
<feature type="domain" description="Ig protease IdeS" evidence="5">
    <location>
        <begin position="72"/>
        <end position="424"/>
    </location>
</feature>
<evidence type="ECO:0000313" key="6">
    <source>
        <dbReference type="EMBL" id="CYV02338.1"/>
    </source>
</evidence>
<keyword evidence="3" id="KW-0472">Membrane</keyword>
<organism evidence="6 7">
    <name type="scientific">Streptococcus suis</name>
    <dbReference type="NCBI Taxonomy" id="1307"/>
    <lineage>
        <taxon>Bacteria</taxon>
        <taxon>Bacillati</taxon>
        <taxon>Bacillota</taxon>
        <taxon>Bacilli</taxon>
        <taxon>Lactobacillales</taxon>
        <taxon>Streptococcaceae</taxon>
        <taxon>Streptococcus</taxon>
    </lineage>
</organism>
<keyword evidence="3" id="KW-1133">Transmembrane helix</keyword>
<feature type="compositionally biased region" description="Polar residues" evidence="2">
    <location>
        <begin position="689"/>
        <end position="705"/>
    </location>
</feature>
<feature type="compositionally biased region" description="Polar residues" evidence="2">
    <location>
        <begin position="852"/>
        <end position="867"/>
    </location>
</feature>
<protein>
    <submittedName>
        <fullName evidence="6">Mac family protein</fullName>
    </submittedName>
</protein>
<feature type="chain" id="PRO_5038617126" evidence="4">
    <location>
        <begin position="32"/>
        <end position="1285"/>
    </location>
</feature>
<dbReference type="InterPro" id="IPR015117">
    <property type="entry name" value="IdeS"/>
</dbReference>
<dbReference type="InterPro" id="IPR038765">
    <property type="entry name" value="Papain-like_cys_pep_sf"/>
</dbReference>
<evidence type="ECO:0000256" key="3">
    <source>
        <dbReference type="SAM" id="Phobius"/>
    </source>
</evidence>